<keyword evidence="5" id="KW-1185">Reference proteome</keyword>
<sequence>MTARILVTGAAGFIGRNALPPLVAAGREVHACTRGTAPAVAGVVWHRVDLLDPAARAALIDTVRPDTILHCAWEVEHGRFWTAPSNLDWVASSLDLMRQGGDRGLRRFVGVGSGFEYAAQTTADCDETATPTAPQTLYGIAKDACRRLVEGYARSAGLSWAWGRLFLLYGPAESETRLVPQVARRLLAGEPAPIGPGHRPRDFMDARDAGAALAALALSPVEGPVNIASGRAATVAEVATTLGRLAGRPDLVRIGALPDRDEPERLVANVRRLTGEVGFRAIRPLEQGLGEALDWWRRHDAPLAEAAR</sequence>
<comment type="pathway">
    <text evidence="1">Bacterial outer membrane biogenesis; LPS O-antigen biosynthesis.</text>
</comment>
<dbReference type="PANTHER" id="PTHR43000">
    <property type="entry name" value="DTDP-D-GLUCOSE 4,6-DEHYDRATASE-RELATED"/>
    <property type="match status" value="1"/>
</dbReference>
<dbReference type="OrthoDB" id="7305551at2"/>
<dbReference type="InterPro" id="IPR001509">
    <property type="entry name" value="Epimerase_deHydtase"/>
</dbReference>
<evidence type="ECO:0000313" key="4">
    <source>
        <dbReference type="EMBL" id="TCT09874.1"/>
    </source>
</evidence>
<dbReference type="RefSeq" id="WP_132806707.1">
    <property type="nucleotide sequence ID" value="NZ_SMAK01000006.1"/>
</dbReference>
<dbReference type="InterPro" id="IPR036291">
    <property type="entry name" value="NAD(P)-bd_dom_sf"/>
</dbReference>
<accession>A0A4R3M8L9</accession>
<dbReference type="EMBL" id="SMAK01000006">
    <property type="protein sequence ID" value="TCT09874.1"/>
    <property type="molecule type" value="Genomic_DNA"/>
</dbReference>
<dbReference type="Proteomes" id="UP000295678">
    <property type="component" value="Unassembled WGS sequence"/>
</dbReference>
<evidence type="ECO:0000256" key="1">
    <source>
        <dbReference type="ARBA" id="ARBA00005125"/>
    </source>
</evidence>
<comment type="similarity">
    <text evidence="2">Belongs to the NAD(P)-dependent epimerase/dehydratase family.</text>
</comment>
<name>A0A4R3M8L9_9HYPH</name>
<evidence type="ECO:0000259" key="3">
    <source>
        <dbReference type="Pfam" id="PF01370"/>
    </source>
</evidence>
<dbReference type="AlphaFoldDB" id="A0A4R3M8L9"/>
<protein>
    <submittedName>
        <fullName evidence="4">Nucleoside-diphosphate-sugar epimerase</fullName>
    </submittedName>
</protein>
<comment type="caution">
    <text evidence="4">The sequence shown here is derived from an EMBL/GenBank/DDBJ whole genome shotgun (WGS) entry which is preliminary data.</text>
</comment>
<gene>
    <name evidence="4" type="ORF">EDC22_10668</name>
</gene>
<proteinExistence type="inferred from homology"/>
<evidence type="ECO:0000256" key="2">
    <source>
        <dbReference type="ARBA" id="ARBA00007637"/>
    </source>
</evidence>
<dbReference type="Pfam" id="PF01370">
    <property type="entry name" value="Epimerase"/>
    <property type="match status" value="1"/>
</dbReference>
<feature type="domain" description="NAD-dependent epimerase/dehydratase" evidence="3">
    <location>
        <begin position="5"/>
        <end position="226"/>
    </location>
</feature>
<reference evidence="4 5" key="1">
    <citation type="submission" date="2019-03" db="EMBL/GenBank/DDBJ databases">
        <title>Genomic Encyclopedia of Type Strains, Phase IV (KMG-IV): sequencing the most valuable type-strain genomes for metagenomic binning, comparative biology and taxonomic classification.</title>
        <authorList>
            <person name="Goeker M."/>
        </authorList>
    </citation>
    <scope>NUCLEOTIDE SEQUENCE [LARGE SCALE GENOMIC DNA]</scope>
    <source>
        <strain evidence="4 5">DSM 19345</strain>
    </source>
</reference>
<evidence type="ECO:0000313" key="5">
    <source>
        <dbReference type="Proteomes" id="UP000295678"/>
    </source>
</evidence>
<dbReference type="SUPFAM" id="SSF51735">
    <property type="entry name" value="NAD(P)-binding Rossmann-fold domains"/>
    <property type="match status" value="1"/>
</dbReference>
<organism evidence="4 5">
    <name type="scientific">Tepidamorphus gemmatus</name>
    <dbReference type="NCBI Taxonomy" id="747076"/>
    <lineage>
        <taxon>Bacteria</taxon>
        <taxon>Pseudomonadati</taxon>
        <taxon>Pseudomonadota</taxon>
        <taxon>Alphaproteobacteria</taxon>
        <taxon>Hyphomicrobiales</taxon>
        <taxon>Tepidamorphaceae</taxon>
        <taxon>Tepidamorphus</taxon>
    </lineage>
</organism>
<dbReference type="Gene3D" id="3.40.50.720">
    <property type="entry name" value="NAD(P)-binding Rossmann-like Domain"/>
    <property type="match status" value="1"/>
</dbReference>